<dbReference type="KEGG" id="gma:AciX8_2932"/>
<name>G8NQK9_GRAMM</name>
<dbReference type="Proteomes" id="UP000007113">
    <property type="component" value="Chromosome"/>
</dbReference>
<gene>
    <name evidence="1" type="ordered locus">AciX8_2932</name>
</gene>
<dbReference type="AlphaFoldDB" id="G8NQK9"/>
<evidence type="ECO:0000313" key="1">
    <source>
        <dbReference type="EMBL" id="AEU37235.1"/>
    </source>
</evidence>
<dbReference type="RefSeq" id="WP_014266112.1">
    <property type="nucleotide sequence ID" value="NC_016631.1"/>
</dbReference>
<dbReference type="STRING" id="682795.AciX8_2932"/>
<reference evidence="1 2" key="1">
    <citation type="submission" date="2011-11" db="EMBL/GenBank/DDBJ databases">
        <title>Complete sequence of Granulicella mallensis MP5ACTX8.</title>
        <authorList>
            <consortium name="US DOE Joint Genome Institute"/>
            <person name="Lucas S."/>
            <person name="Copeland A."/>
            <person name="Lapidus A."/>
            <person name="Cheng J.-F."/>
            <person name="Goodwin L."/>
            <person name="Pitluck S."/>
            <person name="Peters L."/>
            <person name="Lu M."/>
            <person name="Detter J.C."/>
            <person name="Han C."/>
            <person name="Tapia R."/>
            <person name="Land M."/>
            <person name="Hauser L."/>
            <person name="Kyrpides N."/>
            <person name="Ivanova N."/>
            <person name="Mikhailova N."/>
            <person name="Pagani I."/>
            <person name="Rawat S."/>
            <person name="Mannisto M."/>
            <person name="Haggblom M."/>
            <person name="Woyke T."/>
        </authorList>
    </citation>
    <scope>NUCLEOTIDE SEQUENCE [LARGE SCALE GENOMIC DNA]</scope>
    <source>
        <strain evidence="2">ATCC BAA-1857 / DSM 23137 / MP5ACTX8</strain>
    </source>
</reference>
<protein>
    <submittedName>
        <fullName evidence="1">CRISPR-associated protein Cas5 family</fullName>
    </submittedName>
</protein>
<evidence type="ECO:0000313" key="2">
    <source>
        <dbReference type="Proteomes" id="UP000007113"/>
    </source>
</evidence>
<dbReference type="HOGENOM" id="CLU_2180128_0_0_0"/>
<accession>G8NQK9</accession>
<keyword evidence="2" id="KW-1185">Reference proteome</keyword>
<proteinExistence type="predicted"/>
<sequence length="109" mass="12201">MPNVHGIEFNANQSELVKDVIRELLKDGNCAVYALRNMKPNGELRMASAPPIPGPRRASGVFLRVRPGIKEAIAVRPMNAKAGEKNIKIAKLTQTELLETIRKWRKETK</sequence>
<organism evidence="1 2">
    <name type="scientific">Granulicella mallensis (strain ATCC BAA-1857 / DSM 23137 / MP5ACTX8)</name>
    <dbReference type="NCBI Taxonomy" id="682795"/>
    <lineage>
        <taxon>Bacteria</taxon>
        <taxon>Pseudomonadati</taxon>
        <taxon>Acidobacteriota</taxon>
        <taxon>Terriglobia</taxon>
        <taxon>Terriglobales</taxon>
        <taxon>Acidobacteriaceae</taxon>
        <taxon>Granulicella</taxon>
    </lineage>
</organism>
<dbReference type="EMBL" id="CP003130">
    <property type="protein sequence ID" value="AEU37235.1"/>
    <property type="molecule type" value="Genomic_DNA"/>
</dbReference>